<evidence type="ECO:0000313" key="3">
    <source>
        <dbReference type="Proteomes" id="UP001523566"/>
    </source>
</evidence>
<gene>
    <name evidence="2" type="ORF">NK125_02575</name>
</gene>
<dbReference type="InterPro" id="IPR012340">
    <property type="entry name" value="NA-bd_OB-fold"/>
</dbReference>
<dbReference type="SMART" id="SM00316">
    <property type="entry name" value="S1"/>
    <property type="match status" value="2"/>
</dbReference>
<dbReference type="SUPFAM" id="SSF50249">
    <property type="entry name" value="Nucleic acid-binding proteins"/>
    <property type="match status" value="2"/>
</dbReference>
<evidence type="ECO:0000259" key="1">
    <source>
        <dbReference type="PROSITE" id="PS50126"/>
    </source>
</evidence>
<dbReference type="PANTHER" id="PTHR47559:SF1">
    <property type="entry name" value="OS03G0844900 PROTEIN"/>
    <property type="match status" value="1"/>
</dbReference>
<keyword evidence="3" id="KW-1185">Reference proteome</keyword>
<dbReference type="InterPro" id="IPR003029">
    <property type="entry name" value="S1_domain"/>
</dbReference>
<name>A0ABT1E8I6_9FIRM</name>
<dbReference type="Proteomes" id="UP001523566">
    <property type="component" value="Unassembled WGS sequence"/>
</dbReference>
<comment type="caution">
    <text evidence="2">The sequence shown here is derived from an EMBL/GenBank/DDBJ whole genome shotgun (WGS) entry which is preliminary data.</text>
</comment>
<dbReference type="Pfam" id="PF00575">
    <property type="entry name" value="S1"/>
    <property type="match status" value="2"/>
</dbReference>
<dbReference type="CDD" id="cd04465">
    <property type="entry name" value="S1_RPS1_repeat_ec2_hs2"/>
    <property type="match status" value="1"/>
</dbReference>
<feature type="domain" description="S1 motif" evidence="1">
    <location>
        <begin position="34"/>
        <end position="100"/>
    </location>
</feature>
<dbReference type="PRINTS" id="PR00681">
    <property type="entry name" value="RIBOSOMALS1"/>
</dbReference>
<dbReference type="PROSITE" id="PS50126">
    <property type="entry name" value="S1"/>
    <property type="match status" value="2"/>
</dbReference>
<dbReference type="RefSeq" id="WP_262065076.1">
    <property type="nucleotide sequence ID" value="NZ_JAMXOD010000002.1"/>
</dbReference>
<dbReference type="InterPro" id="IPR052757">
    <property type="entry name" value="Ribosomal_protein_S1"/>
</dbReference>
<sequence length="223" mass="24823">MSEEIKNEETMADYEEHFDDANPWRVAERYMKDQTTLPVKIEGIVNGGAIAMVEGIRGFIPASKLSLSYVEDLESFLLTDMEVRVIDVDESNNRLILSANDILKEKRAKEMEERLDNVQVGSVLEGIVDSLQTYGAFIKLENGLSGLVHISQISAKRIKSPSEILEKGQKVEVKVIGVKDGKISLSMKALASDVVEEVYEKVDIPKAEDIGTSLGDLFKDIKF</sequence>
<protein>
    <submittedName>
        <fullName evidence="2">S1 RNA-binding domain-containing protein</fullName>
    </submittedName>
</protein>
<dbReference type="Gene3D" id="2.40.50.140">
    <property type="entry name" value="Nucleic acid-binding proteins"/>
    <property type="match status" value="2"/>
</dbReference>
<proteinExistence type="predicted"/>
<organism evidence="2 3">
    <name type="scientific">Aequitasia blattaphilus</name>
    <dbReference type="NCBI Taxonomy" id="2949332"/>
    <lineage>
        <taxon>Bacteria</taxon>
        <taxon>Bacillati</taxon>
        <taxon>Bacillota</taxon>
        <taxon>Clostridia</taxon>
        <taxon>Lachnospirales</taxon>
        <taxon>Lachnospiraceae</taxon>
        <taxon>Aequitasia</taxon>
    </lineage>
</organism>
<dbReference type="PANTHER" id="PTHR47559">
    <property type="entry name" value="OS03G0844900 PROTEIN"/>
    <property type="match status" value="1"/>
</dbReference>
<dbReference type="EMBL" id="JAMZFW010000002">
    <property type="protein sequence ID" value="MCP1101297.1"/>
    <property type="molecule type" value="Genomic_DNA"/>
</dbReference>
<feature type="domain" description="S1 motif" evidence="1">
    <location>
        <begin position="121"/>
        <end position="188"/>
    </location>
</feature>
<dbReference type="InterPro" id="IPR035104">
    <property type="entry name" value="Ribosomal_protein_S1-like"/>
</dbReference>
<accession>A0ABT1E8I6</accession>
<reference evidence="2 3" key="1">
    <citation type="journal article" date="2022" name="Genome Biol. Evol.">
        <title>Host diet, physiology and behaviors set the stage for Lachnospiraceae cladogenesis.</title>
        <authorList>
            <person name="Vera-Ponce De Leon A."/>
            <person name="Schneider M."/>
            <person name="Jahnes B.C."/>
            <person name="Sadowski V."/>
            <person name="Camuy-Velez L.A."/>
            <person name="Duan J."/>
            <person name="Sabree Z.L."/>
        </authorList>
    </citation>
    <scope>NUCLEOTIDE SEQUENCE [LARGE SCALE GENOMIC DNA]</scope>
    <source>
        <strain evidence="2 3">PAL113</strain>
    </source>
</reference>
<evidence type="ECO:0000313" key="2">
    <source>
        <dbReference type="EMBL" id="MCP1101297.1"/>
    </source>
</evidence>